<sequence length="176" mass="18675">MKISSESPGNDVFSRSFSEFLTEFDVEAEFSIKEEMIEEVMQELYKEITSPAVSTCRDEAAEQTGSPSSGSASLSSISMSLSAPSVAGSGKSSESCGASVSGSASSVMAGVEFAGGVFGNRGRESVELSDEVALLEEVEGLFEERNMTDGCDGVEFGDEWLEKVMGWSPLQVEGWT</sequence>
<proteinExistence type="predicted"/>
<feature type="region of interest" description="Disordered" evidence="1">
    <location>
        <begin position="82"/>
        <end position="101"/>
    </location>
</feature>
<dbReference type="EMBL" id="EQ973807">
    <property type="protein sequence ID" value="EEF45785.1"/>
    <property type="molecule type" value="Genomic_DNA"/>
</dbReference>
<reference evidence="3" key="1">
    <citation type="journal article" date="2010" name="Nat. Biotechnol.">
        <title>Draft genome sequence of the oilseed species Ricinus communis.</title>
        <authorList>
            <person name="Chan A.P."/>
            <person name="Crabtree J."/>
            <person name="Zhao Q."/>
            <person name="Lorenzi H."/>
            <person name="Orvis J."/>
            <person name="Puiu D."/>
            <person name="Melake-Berhan A."/>
            <person name="Jones K.M."/>
            <person name="Redman J."/>
            <person name="Chen G."/>
            <person name="Cahoon E.B."/>
            <person name="Gedil M."/>
            <person name="Stanke M."/>
            <person name="Haas B.J."/>
            <person name="Wortman J.R."/>
            <person name="Fraser-Liggett C.M."/>
            <person name="Ravel J."/>
            <person name="Rabinowicz P.D."/>
        </authorList>
    </citation>
    <scope>NUCLEOTIDE SEQUENCE [LARGE SCALE GENOMIC DNA]</scope>
    <source>
        <strain evidence="3">cv. Hale</strain>
    </source>
</reference>
<evidence type="ECO:0000256" key="1">
    <source>
        <dbReference type="SAM" id="MobiDB-lite"/>
    </source>
</evidence>
<organism evidence="2 3">
    <name type="scientific">Ricinus communis</name>
    <name type="common">Castor bean</name>
    <dbReference type="NCBI Taxonomy" id="3988"/>
    <lineage>
        <taxon>Eukaryota</taxon>
        <taxon>Viridiplantae</taxon>
        <taxon>Streptophyta</taxon>
        <taxon>Embryophyta</taxon>
        <taxon>Tracheophyta</taxon>
        <taxon>Spermatophyta</taxon>
        <taxon>Magnoliopsida</taxon>
        <taxon>eudicotyledons</taxon>
        <taxon>Gunneridae</taxon>
        <taxon>Pentapetalae</taxon>
        <taxon>rosids</taxon>
        <taxon>fabids</taxon>
        <taxon>Malpighiales</taxon>
        <taxon>Euphorbiaceae</taxon>
        <taxon>Acalyphoideae</taxon>
        <taxon>Acalypheae</taxon>
        <taxon>Ricinus</taxon>
    </lineage>
</organism>
<evidence type="ECO:0000313" key="3">
    <source>
        <dbReference type="Proteomes" id="UP000008311"/>
    </source>
</evidence>
<dbReference type="PANTHER" id="PTHR37265:SF8">
    <property type="match status" value="1"/>
</dbReference>
<protein>
    <submittedName>
        <fullName evidence="2">Uncharacterized protein</fullName>
    </submittedName>
</protein>
<gene>
    <name evidence="2" type="ORF">RCOM_0797440</name>
</gene>
<dbReference type="PANTHER" id="PTHR37265">
    <property type="entry name" value="OS01G0195300 PROTEIN"/>
    <property type="match status" value="1"/>
</dbReference>
<dbReference type="eggNOG" id="ENOG502S7DB">
    <property type="taxonomic scope" value="Eukaryota"/>
</dbReference>
<dbReference type="InParanoid" id="B9RRS5"/>
<dbReference type="Proteomes" id="UP000008311">
    <property type="component" value="Unassembled WGS sequence"/>
</dbReference>
<feature type="compositionally biased region" description="Low complexity" evidence="1">
    <location>
        <begin position="65"/>
        <end position="76"/>
    </location>
</feature>
<accession>B9RRS5</accession>
<evidence type="ECO:0000313" key="2">
    <source>
        <dbReference type="EMBL" id="EEF45785.1"/>
    </source>
</evidence>
<keyword evidence="3" id="KW-1185">Reference proteome</keyword>
<name>B9RRS5_RICCO</name>
<feature type="region of interest" description="Disordered" evidence="1">
    <location>
        <begin position="55"/>
        <end position="76"/>
    </location>
</feature>
<dbReference type="AlphaFoldDB" id="B9RRS5"/>